<dbReference type="InterPro" id="IPR001932">
    <property type="entry name" value="PPM-type_phosphatase-like_dom"/>
</dbReference>
<evidence type="ECO:0000313" key="4">
    <source>
        <dbReference type="Proteomes" id="UP001187471"/>
    </source>
</evidence>
<comment type="cofactor">
    <cofactor evidence="1">
        <name>Mg(2+)</name>
        <dbReference type="ChEBI" id="CHEBI:18420"/>
    </cofactor>
</comment>
<keyword evidence="1" id="KW-0378">Hydrolase</keyword>
<dbReference type="Proteomes" id="UP001187471">
    <property type="component" value="Unassembled WGS sequence"/>
</dbReference>
<dbReference type="PANTHER" id="PTHR12320">
    <property type="entry name" value="PROTEIN PHOSPHATASE 2C"/>
    <property type="match status" value="1"/>
</dbReference>
<dbReference type="InterPro" id="IPR039123">
    <property type="entry name" value="PPTC7"/>
</dbReference>
<dbReference type="SUPFAM" id="SSF81606">
    <property type="entry name" value="PP2C-like"/>
    <property type="match status" value="1"/>
</dbReference>
<reference evidence="3" key="1">
    <citation type="submission" date="2022-12" db="EMBL/GenBank/DDBJ databases">
        <title>Draft genome assemblies for two species of Escallonia (Escalloniales).</title>
        <authorList>
            <person name="Chanderbali A."/>
            <person name="Dervinis C."/>
            <person name="Anghel I."/>
            <person name="Soltis D."/>
            <person name="Soltis P."/>
            <person name="Zapata F."/>
        </authorList>
    </citation>
    <scope>NUCLEOTIDE SEQUENCE</scope>
    <source>
        <strain evidence="3">UCBG92.1500</strain>
        <tissue evidence="3">Leaf</tissue>
    </source>
</reference>
<dbReference type="PROSITE" id="PS51746">
    <property type="entry name" value="PPM_2"/>
    <property type="match status" value="1"/>
</dbReference>
<dbReference type="PANTHER" id="PTHR12320:SF14">
    <property type="entry name" value="PROTEIN PHOSPHATASE"/>
    <property type="match status" value="1"/>
</dbReference>
<dbReference type="GO" id="GO:0046872">
    <property type="term" value="F:metal ion binding"/>
    <property type="evidence" value="ECO:0007669"/>
    <property type="project" value="UniProtKB-UniRule"/>
</dbReference>
<organism evidence="3 4">
    <name type="scientific">Escallonia rubra</name>
    <dbReference type="NCBI Taxonomy" id="112253"/>
    <lineage>
        <taxon>Eukaryota</taxon>
        <taxon>Viridiplantae</taxon>
        <taxon>Streptophyta</taxon>
        <taxon>Embryophyta</taxon>
        <taxon>Tracheophyta</taxon>
        <taxon>Spermatophyta</taxon>
        <taxon>Magnoliopsida</taxon>
        <taxon>eudicotyledons</taxon>
        <taxon>Gunneridae</taxon>
        <taxon>Pentapetalae</taxon>
        <taxon>asterids</taxon>
        <taxon>campanulids</taxon>
        <taxon>Escalloniales</taxon>
        <taxon>Escalloniaceae</taxon>
        <taxon>Escallonia</taxon>
    </lineage>
</organism>
<comment type="caution">
    <text evidence="3">The sequence shown here is derived from an EMBL/GenBank/DDBJ whole genome shotgun (WGS) entry which is preliminary data.</text>
</comment>
<comment type="catalytic activity">
    <reaction evidence="1">
        <text>O-phospho-L-seryl-[protein] + H2O = L-seryl-[protein] + phosphate</text>
        <dbReference type="Rhea" id="RHEA:20629"/>
        <dbReference type="Rhea" id="RHEA-COMP:9863"/>
        <dbReference type="Rhea" id="RHEA-COMP:11604"/>
        <dbReference type="ChEBI" id="CHEBI:15377"/>
        <dbReference type="ChEBI" id="CHEBI:29999"/>
        <dbReference type="ChEBI" id="CHEBI:43474"/>
        <dbReference type="ChEBI" id="CHEBI:83421"/>
        <dbReference type="EC" id="3.1.3.16"/>
    </reaction>
</comment>
<dbReference type="Gene3D" id="3.60.40.10">
    <property type="entry name" value="PPM-type phosphatase domain"/>
    <property type="match status" value="1"/>
</dbReference>
<feature type="domain" description="PPM-type phosphatase" evidence="2">
    <location>
        <begin position="22"/>
        <end position="197"/>
    </location>
</feature>
<evidence type="ECO:0000256" key="1">
    <source>
        <dbReference type="RuleBase" id="RU366020"/>
    </source>
</evidence>
<sequence>MCDVCFEEPLSLPEDVFENSGTSSFVCLQSQSSKRRAGTEDCCGCNLGEDALFICQDRNTTGDADGICSWASKGMDAAEYAQELMRNCLLAVQKEQGEIDPKRVIKQAYTCTVAKGSSTACIMTVKPNSLHVANVGDGGFALIRNGVSIYPSPVKLHSFNQPYQLRKASKASDPSSAQKFEAPVKAGDIIVTAGANR</sequence>
<accession>A0AA88RPL6</accession>
<dbReference type="AlphaFoldDB" id="A0AA88RPL6"/>
<protein>
    <recommendedName>
        <fullName evidence="1">Protein phosphatase</fullName>
        <ecNumber evidence="1">3.1.3.16</ecNumber>
    </recommendedName>
</protein>
<evidence type="ECO:0000313" key="3">
    <source>
        <dbReference type="EMBL" id="KAK2983156.1"/>
    </source>
</evidence>
<gene>
    <name evidence="3" type="ORF">RJ640_018501</name>
</gene>
<keyword evidence="1" id="KW-0464">Manganese</keyword>
<comment type="cofactor">
    <cofactor evidence="1">
        <name>Mn(2+)</name>
        <dbReference type="ChEBI" id="CHEBI:29035"/>
    </cofactor>
</comment>
<dbReference type="GO" id="GO:0004722">
    <property type="term" value="F:protein serine/threonine phosphatase activity"/>
    <property type="evidence" value="ECO:0007669"/>
    <property type="project" value="UniProtKB-EC"/>
</dbReference>
<keyword evidence="1" id="KW-0479">Metal-binding</keyword>
<dbReference type="EC" id="3.1.3.16" evidence="1"/>
<comment type="catalytic activity">
    <reaction evidence="1">
        <text>O-phospho-L-threonyl-[protein] + H2O = L-threonyl-[protein] + phosphate</text>
        <dbReference type="Rhea" id="RHEA:47004"/>
        <dbReference type="Rhea" id="RHEA-COMP:11060"/>
        <dbReference type="Rhea" id="RHEA-COMP:11605"/>
        <dbReference type="ChEBI" id="CHEBI:15377"/>
        <dbReference type="ChEBI" id="CHEBI:30013"/>
        <dbReference type="ChEBI" id="CHEBI:43474"/>
        <dbReference type="ChEBI" id="CHEBI:61977"/>
        <dbReference type="EC" id="3.1.3.16"/>
    </reaction>
</comment>
<proteinExistence type="inferred from homology"/>
<keyword evidence="1" id="KW-0460">Magnesium</keyword>
<dbReference type="InterPro" id="IPR036457">
    <property type="entry name" value="PPM-type-like_dom_sf"/>
</dbReference>
<dbReference type="EMBL" id="JAVXUO010001352">
    <property type="protein sequence ID" value="KAK2983156.1"/>
    <property type="molecule type" value="Genomic_DNA"/>
</dbReference>
<name>A0AA88RPL6_9ASTE</name>
<comment type="similarity">
    <text evidence="1">Belongs to the PP2C family.</text>
</comment>
<keyword evidence="4" id="KW-1185">Reference proteome</keyword>
<evidence type="ECO:0000259" key="2">
    <source>
        <dbReference type="PROSITE" id="PS51746"/>
    </source>
</evidence>
<keyword evidence="1" id="KW-0904">Protein phosphatase</keyword>